<reference evidence="2" key="1">
    <citation type="journal article" date="2019" name="Sci. Rep.">
        <title>Draft genome of Tanacetum cinerariifolium, the natural source of mosquito coil.</title>
        <authorList>
            <person name="Yamashiro T."/>
            <person name="Shiraishi A."/>
            <person name="Satake H."/>
            <person name="Nakayama K."/>
        </authorList>
    </citation>
    <scope>NUCLEOTIDE SEQUENCE</scope>
</reference>
<evidence type="ECO:0000313" key="2">
    <source>
        <dbReference type="EMBL" id="GEU28369.1"/>
    </source>
</evidence>
<feature type="compositionally biased region" description="Low complexity" evidence="1">
    <location>
        <begin position="250"/>
        <end position="261"/>
    </location>
</feature>
<gene>
    <name evidence="2" type="ORF">Tci_000347</name>
</gene>
<sequence>MLLDLRDARFVQVVDDVVHRRGQLVGRGQRGGRAFRWRAFFIFLPVQRPHHAINHVRRRAARKSHAVFVDLAFARFLAEAGNDGAQFGRFDRQRVRQVVHGRADRDRADLLVRLAAGHVIRFGQQQFHAAAGQQAVHGRRYLRAPLFERGGAFGRVMRLVRRHLPAEQRRTGRRHHGHQQVAGVGQERRRFRHLGVGLERGALEGGLRQLVHLAIGFHVAARQLVDREQRGRHGQLRAVRQQVGREMRRQGGQNIGRNRTGSDGKAGPGQDGRGHQQHVVRFADAVGGVEHDAARFAGRLHAVHQDVVGIEVFAEEGVERCLRGQQLTQHERQDAAVFVVIDFDRGIDAQQHSDVLAGAVGTVDHQGGQLLWLDLAFEAFQVVGFLAGDAQGFHAVVADELQRQHAHAHQVRAVDTFERTHDHGFHAQQLGALGGPVARRAGAVLFATEDHGGRAFGHILHGGVVDRQLFARRLVDRDAAFDCRTVGLGRDHAVLDTHVGKRAAHHDLVVAAARAVRVEVGLHDAVGQQPFTGRTVFLDRTGRGDVVGGDRVAKHAQRARVDDACFGNLRLHREVVEERRLGDVGRVRPVVDLAFGGGHVFPQLARVALDVGVVRFEHFRVHRKLHQLGDLLRGRPDVAQVHVAAVLALAYRLGHQVDGHVAGDGVRNHQRWRGQEVRTDVRVDPRFEVTVTGQHGRGDDVVRGDGGVQFRGQVAGVTDAGRATVSGDAEAQLLQVWQQAGSGQVFGHHARAWGQRRLDVRGHGQTGFHGFLGQQAGSQQHARVRRVGARGDGSDQHVAVFHVDAIGRGVGLLQVVRVLVEAVFGGRFREQFGEVGFHVADFDTVLGTLRTGQGRRHGRQVQFDHAGVVDVARFRDAVHALRLEVGGKCVDLGLGAARAFEVFDGGVVDREEAHGGAVFRGHVGDGGAVGHRQRLGAFAEELDEFADDFFLAQQFGDGQHQVGRGAAFAQHAGQVHADHVRGQEVDWLAQHAGFRLDAAHAPADHADAVDHGGVRVGADQRIRVVHAAVVLVDAARQVFQVDLVDDAEAWRHHAERVECLHAPFHELVALVIAREFQLHVQVQRLGLAEVVDGDRVVDDQVDRHQRLDLLGVDAHLVGDVAHRGQVGQQRHAGEVLQHDAGDNERDLVRTLGGGAPVGQLFDVFFGDFFAVAVAQDGLQHHTDRYRQAGDFGAQAFFQCGQRVELRLLARNVEFLKRVQSVAGHDLSFSGYRLLKTVLLGRATWMARCVGTGLAVQLGVEQHALGRNADPDQAIQLVFEALGAGGGAHARQAVQAFLPAQRNVFVVGGVGIDRHLVAQFAVEFHDAGIGDHRLVGFFVRFGRHDRLLDGLFCLAAFGRLGGRLFDGFLFGRLGLDRGMGVRQGERGHGDTAGQQDFGDGHQCVSVGWTGEECINAAADSGRESPASLARCKIDGCRLVYFGQTRRKGLDDGLDLVRVDAPHARIAEFGGSALGIVGGHCRVPDLGGDVMRRHLAVRVAGGGNFQLGAHDQRVRELARRAHGGRRNGAVVARDEIHDAERQALDLGQGGDVPGVAQRAMGFDQHVHRQVRVAGRGRAVVDDGNGRSHVGHAVHLGQDQVGQARGMADDLDVAREMGAVHIVHAGADAAVVVVGGGDQPGHEVRVRFLVAGAGAVFAVERDVEYGAKFLLQGDRFTHQLFGAGVVVAGRQQQRLAITLE</sequence>
<protein>
    <submittedName>
        <fullName evidence="2">Uncharacterized protein</fullName>
    </submittedName>
</protein>
<accession>A0A699GEQ5</accession>
<evidence type="ECO:0000256" key="1">
    <source>
        <dbReference type="SAM" id="MobiDB-lite"/>
    </source>
</evidence>
<proteinExistence type="predicted"/>
<feature type="region of interest" description="Disordered" evidence="1">
    <location>
        <begin position="244"/>
        <end position="275"/>
    </location>
</feature>
<name>A0A699GEQ5_TANCI</name>
<dbReference type="EMBL" id="BKCJ010000005">
    <property type="protein sequence ID" value="GEU28369.1"/>
    <property type="molecule type" value="Genomic_DNA"/>
</dbReference>
<organism evidence="2">
    <name type="scientific">Tanacetum cinerariifolium</name>
    <name type="common">Dalmatian daisy</name>
    <name type="synonym">Chrysanthemum cinerariifolium</name>
    <dbReference type="NCBI Taxonomy" id="118510"/>
    <lineage>
        <taxon>Eukaryota</taxon>
        <taxon>Viridiplantae</taxon>
        <taxon>Streptophyta</taxon>
        <taxon>Embryophyta</taxon>
        <taxon>Tracheophyta</taxon>
        <taxon>Spermatophyta</taxon>
        <taxon>Magnoliopsida</taxon>
        <taxon>eudicotyledons</taxon>
        <taxon>Gunneridae</taxon>
        <taxon>Pentapetalae</taxon>
        <taxon>asterids</taxon>
        <taxon>campanulids</taxon>
        <taxon>Asterales</taxon>
        <taxon>Asteraceae</taxon>
        <taxon>Asteroideae</taxon>
        <taxon>Anthemideae</taxon>
        <taxon>Anthemidinae</taxon>
        <taxon>Tanacetum</taxon>
    </lineage>
</organism>
<comment type="caution">
    <text evidence="2">The sequence shown here is derived from an EMBL/GenBank/DDBJ whole genome shotgun (WGS) entry which is preliminary data.</text>
</comment>
<dbReference type="AntiFam" id="ANF00214">
    <property type="entry name" value="Shadow ORF (opposite aco-1)"/>
</dbReference>